<gene>
    <name evidence="2" type="ordered locus">TEPIRE1_1126</name>
</gene>
<dbReference type="PATRIC" id="fig|1209989.3.peg.1238"/>
<dbReference type="KEGG" id="tep:TepRe1_1027"/>
<name>F4LRV7_TEPAE</name>
<feature type="region of interest" description="Disordered" evidence="1">
    <location>
        <begin position="126"/>
        <end position="162"/>
    </location>
</feature>
<dbReference type="InterPro" id="IPR007499">
    <property type="entry name" value="ERF_bacteria_virus"/>
</dbReference>
<feature type="compositionally biased region" description="Basic and acidic residues" evidence="1">
    <location>
        <begin position="149"/>
        <end position="160"/>
    </location>
</feature>
<accession>F4LRV7</accession>
<evidence type="ECO:0000313" key="2">
    <source>
        <dbReference type="EMBL" id="CCP25846.1"/>
    </source>
</evidence>
<protein>
    <submittedName>
        <fullName evidence="2">ERF family protein</fullName>
    </submittedName>
</protein>
<evidence type="ECO:0000256" key="1">
    <source>
        <dbReference type="SAM" id="MobiDB-lite"/>
    </source>
</evidence>
<reference evidence="3" key="1">
    <citation type="journal article" date="2013" name="Genome Announc.">
        <title>First genome sequence of a syntrophic acetate-oxidizing bacterium, Tepidanaerobacter acetatoxydans strain Re1.</title>
        <authorList>
            <person name="Manzoor S."/>
            <person name="Bongcam-Rudloff E."/>
            <person name="Schnurer A."/>
            <person name="Muller B."/>
        </authorList>
    </citation>
    <scope>NUCLEOTIDE SEQUENCE [LARGE SCALE GENOMIC DNA]</scope>
    <source>
        <strain evidence="3">Re1</strain>
    </source>
</reference>
<dbReference type="AlphaFoldDB" id="F4LRV7"/>
<dbReference type="KEGG" id="tae:TepiRe1_1126"/>
<keyword evidence="3" id="KW-1185">Reference proteome</keyword>
<dbReference type="EMBL" id="HF563609">
    <property type="protein sequence ID" value="CCP25846.1"/>
    <property type="molecule type" value="Genomic_DNA"/>
</dbReference>
<dbReference type="HOGENOM" id="CLU_102104_0_0_9"/>
<feature type="compositionally biased region" description="Low complexity" evidence="1">
    <location>
        <begin position="127"/>
        <end position="137"/>
    </location>
</feature>
<dbReference type="Proteomes" id="UP000010802">
    <property type="component" value="Chromosome"/>
</dbReference>
<sequence>MQKSESIKNIAKALAAFQAEVKNPANTEENPFFNSKYAPLNDILNTVRPILSKHGLSVLQSPSGDGQNVTVTTLITHESGEWIESDPLTLKADKATAQGAGSAITYARRYALSAMLGISSEDDDDGNFASGNNGNANPVKAYKKSPATKTDENKTQKPDKATAAQLKKLYAMANEKGIPGEEMKGLIKLHYSKDSSKDLTKQEASDLIEKINDLLPEQ</sequence>
<dbReference type="Pfam" id="PF04404">
    <property type="entry name" value="ERF"/>
    <property type="match status" value="1"/>
</dbReference>
<dbReference type="STRING" id="1209989.TepRe1_1027"/>
<evidence type="ECO:0000313" key="3">
    <source>
        <dbReference type="Proteomes" id="UP000010802"/>
    </source>
</evidence>
<accession>L0RY53</accession>
<dbReference type="eggNOG" id="ENOG5032RPD">
    <property type="taxonomic scope" value="Bacteria"/>
</dbReference>
<dbReference type="RefSeq" id="WP_013778098.1">
    <property type="nucleotide sequence ID" value="NC_015519.1"/>
</dbReference>
<organism evidence="2 3">
    <name type="scientific">Tepidanaerobacter acetatoxydans (strain DSM 21804 / JCM 16047 / Re1)</name>
    <dbReference type="NCBI Taxonomy" id="1209989"/>
    <lineage>
        <taxon>Bacteria</taxon>
        <taxon>Bacillati</taxon>
        <taxon>Bacillota</taxon>
        <taxon>Clostridia</taxon>
        <taxon>Thermosediminibacterales</taxon>
        <taxon>Tepidanaerobacteraceae</taxon>
        <taxon>Tepidanaerobacter</taxon>
    </lineage>
</organism>
<proteinExistence type="predicted"/>
<dbReference type="OrthoDB" id="149299at2"/>